<evidence type="ECO:0000256" key="5">
    <source>
        <dbReference type="RuleBase" id="RU000687"/>
    </source>
</evidence>
<dbReference type="InterPro" id="IPR038050">
    <property type="entry name" value="Neuro_actylchol_rec"/>
</dbReference>
<dbReference type="Gene3D" id="1.20.58.390">
    <property type="entry name" value="Neurotransmitter-gated ion-channel transmembrane domain"/>
    <property type="match status" value="1"/>
</dbReference>
<keyword evidence="9" id="KW-1185">Reference proteome</keyword>
<dbReference type="Pfam" id="PF02931">
    <property type="entry name" value="Neur_chan_LBD"/>
    <property type="match status" value="1"/>
</dbReference>
<dbReference type="CDD" id="cd18989">
    <property type="entry name" value="LGIC_ECD_cation"/>
    <property type="match status" value="1"/>
</dbReference>
<evidence type="ECO:0000259" key="6">
    <source>
        <dbReference type="Pfam" id="PF02931"/>
    </source>
</evidence>
<evidence type="ECO:0000259" key="7">
    <source>
        <dbReference type="Pfam" id="PF02932"/>
    </source>
</evidence>
<dbReference type="GO" id="GO:0016020">
    <property type="term" value="C:membrane"/>
    <property type="evidence" value="ECO:0007669"/>
    <property type="project" value="UniProtKB-SubCell"/>
</dbReference>
<comment type="caution">
    <text evidence="8">The sequence shown here is derived from an EMBL/GenBank/DDBJ whole genome shotgun (WGS) entry which is preliminary data.</text>
</comment>
<dbReference type="CDD" id="cd19051">
    <property type="entry name" value="LGIC_TM_cation"/>
    <property type="match status" value="1"/>
</dbReference>
<dbReference type="PANTHER" id="PTHR18945">
    <property type="entry name" value="NEUROTRANSMITTER GATED ION CHANNEL"/>
    <property type="match status" value="1"/>
</dbReference>
<dbReference type="FunFam" id="2.70.170.10:FF:000028">
    <property type="entry name" value="AcetylCholine Receptor"/>
    <property type="match status" value="1"/>
</dbReference>
<feature type="transmembrane region" description="Helical" evidence="5">
    <location>
        <begin position="261"/>
        <end position="279"/>
    </location>
</feature>
<gene>
    <name evidence="8" type="ORF">MGAL_10B073036</name>
</gene>
<dbReference type="PROSITE" id="PS00236">
    <property type="entry name" value="NEUROTR_ION_CHANNEL"/>
    <property type="match status" value="1"/>
</dbReference>
<keyword evidence="5" id="KW-0406">Ion transport</keyword>
<reference evidence="8" key="1">
    <citation type="submission" date="2018-11" db="EMBL/GenBank/DDBJ databases">
        <authorList>
            <person name="Alioto T."/>
            <person name="Alioto T."/>
        </authorList>
    </citation>
    <scope>NUCLEOTIDE SEQUENCE</scope>
</reference>
<keyword evidence="5" id="KW-0407">Ion channel</keyword>
<organism evidence="8 9">
    <name type="scientific">Mytilus galloprovincialis</name>
    <name type="common">Mediterranean mussel</name>
    <dbReference type="NCBI Taxonomy" id="29158"/>
    <lineage>
        <taxon>Eukaryota</taxon>
        <taxon>Metazoa</taxon>
        <taxon>Spiralia</taxon>
        <taxon>Lophotrochozoa</taxon>
        <taxon>Mollusca</taxon>
        <taxon>Bivalvia</taxon>
        <taxon>Autobranchia</taxon>
        <taxon>Pteriomorphia</taxon>
        <taxon>Mytilida</taxon>
        <taxon>Mytiloidea</taxon>
        <taxon>Mytilidae</taxon>
        <taxon>Mytilinae</taxon>
        <taxon>Mytilus</taxon>
    </lineage>
</organism>
<feature type="domain" description="Neurotransmitter-gated ion-channel transmembrane" evidence="7">
    <location>
        <begin position="236"/>
        <end position="339"/>
    </location>
</feature>
<dbReference type="EMBL" id="UYJE01005872">
    <property type="protein sequence ID" value="VDI41222.1"/>
    <property type="molecule type" value="Genomic_DNA"/>
</dbReference>
<feature type="transmembrane region" description="Helical" evidence="5">
    <location>
        <begin position="231"/>
        <end position="254"/>
    </location>
</feature>
<feature type="chain" id="PRO_5033092628" evidence="5">
    <location>
        <begin position="23"/>
        <end position="412"/>
    </location>
</feature>
<accession>A0A8B6EYR6</accession>
<name>A0A8B6EYR6_MYTGA</name>
<evidence type="ECO:0000256" key="4">
    <source>
        <dbReference type="ARBA" id="ARBA00023136"/>
    </source>
</evidence>
<dbReference type="InterPro" id="IPR036734">
    <property type="entry name" value="Neur_chan_lig-bd_sf"/>
</dbReference>
<keyword evidence="5" id="KW-0813">Transport</keyword>
<comment type="subcellular location">
    <subcellularLocation>
        <location evidence="1">Membrane</location>
        <topology evidence="1">Multi-pass membrane protein</topology>
    </subcellularLocation>
</comment>
<feature type="transmembrane region" description="Helical" evidence="5">
    <location>
        <begin position="291"/>
        <end position="314"/>
    </location>
</feature>
<keyword evidence="2 5" id="KW-0812">Transmembrane</keyword>
<comment type="similarity">
    <text evidence="5">Belongs to the ligand-gated ion channel (TC 1.A.9) family.</text>
</comment>
<dbReference type="InterPro" id="IPR036719">
    <property type="entry name" value="Neuro-gated_channel_TM_sf"/>
</dbReference>
<evidence type="ECO:0000313" key="8">
    <source>
        <dbReference type="EMBL" id="VDI41222.1"/>
    </source>
</evidence>
<dbReference type="AlphaFoldDB" id="A0A8B6EYR6"/>
<keyword evidence="5" id="KW-0732">Signal</keyword>
<dbReference type="SUPFAM" id="SSF90112">
    <property type="entry name" value="Neurotransmitter-gated ion-channel transmembrane pore"/>
    <property type="match status" value="1"/>
</dbReference>
<dbReference type="InterPro" id="IPR006202">
    <property type="entry name" value="Neur_chan_lig-bd"/>
</dbReference>
<protein>
    <submittedName>
        <fullName evidence="8">Uncharacterized protein</fullName>
    </submittedName>
</protein>
<keyword evidence="4 5" id="KW-0472">Membrane</keyword>
<dbReference type="OrthoDB" id="6142676at2759"/>
<feature type="domain" description="Neurotransmitter-gated ion-channel ligand-binding" evidence="6">
    <location>
        <begin position="29"/>
        <end position="229"/>
    </location>
</feature>
<dbReference type="InterPro" id="IPR006201">
    <property type="entry name" value="Neur_channel"/>
</dbReference>
<dbReference type="GO" id="GO:0004888">
    <property type="term" value="F:transmembrane signaling receptor activity"/>
    <property type="evidence" value="ECO:0007669"/>
    <property type="project" value="InterPro"/>
</dbReference>
<evidence type="ECO:0000256" key="3">
    <source>
        <dbReference type="ARBA" id="ARBA00022989"/>
    </source>
</evidence>
<dbReference type="PRINTS" id="PR00252">
    <property type="entry name" value="NRIONCHANNEL"/>
</dbReference>
<proteinExistence type="inferred from homology"/>
<dbReference type="SUPFAM" id="SSF63712">
    <property type="entry name" value="Nicotinic receptor ligand binding domain-like"/>
    <property type="match status" value="1"/>
</dbReference>
<dbReference type="Gene3D" id="2.70.170.10">
    <property type="entry name" value="Neurotransmitter-gated ion-channel ligand-binding domain"/>
    <property type="match status" value="1"/>
</dbReference>
<feature type="signal peptide" evidence="5">
    <location>
        <begin position="1"/>
        <end position="22"/>
    </location>
</feature>
<dbReference type="Proteomes" id="UP000596742">
    <property type="component" value="Unassembled WGS sequence"/>
</dbReference>
<dbReference type="InterPro" id="IPR006029">
    <property type="entry name" value="Neurotrans-gated_channel_TM"/>
</dbReference>
<evidence type="ECO:0000256" key="1">
    <source>
        <dbReference type="ARBA" id="ARBA00004141"/>
    </source>
</evidence>
<dbReference type="InterPro" id="IPR018000">
    <property type="entry name" value="Neurotransmitter_ion_chnl_CS"/>
</dbReference>
<feature type="transmembrane region" description="Helical" evidence="5">
    <location>
        <begin position="388"/>
        <end position="408"/>
    </location>
</feature>
<keyword evidence="3 5" id="KW-1133">Transmembrane helix</keyword>
<dbReference type="GO" id="GO:0005230">
    <property type="term" value="F:extracellular ligand-gated monoatomic ion channel activity"/>
    <property type="evidence" value="ECO:0007669"/>
    <property type="project" value="InterPro"/>
</dbReference>
<evidence type="ECO:0000256" key="2">
    <source>
        <dbReference type="ARBA" id="ARBA00022692"/>
    </source>
</evidence>
<evidence type="ECO:0000313" key="9">
    <source>
        <dbReference type="Proteomes" id="UP000596742"/>
    </source>
</evidence>
<sequence>MAWNKLIISLLLLLNSGKPNFGSTLSDVNRLYSKLELNYNKRIRPGDDQSVAAQINVSFNLGAIQEFDEVDGKYAVIGFFRIKWYDSRMTWNPLDYNNTNTMLFSQDDIWKPTLVITNPFSKIEKIGKDFMTVRYFSNGLAYWTPGEILISSCSVDITYFPFDEQKCTIRLMAWGTTPNEIVLQSSSDINLDYFSEHGSWKIISASSESNDELVGSSFIDMSFSMKRRPGFYVINIVLPVIFLMVLNACVFVLPPHSGERVSYAITVLLAIAVFLTLIGDNLPKTSEPMSLLSYFLMFGLVFSSLICFCTILCLRLQLKDKNRHIPDFLKRLVLCCRRDKPRTEREWSFVSNNTSNRPNSNVNGNECLTNTDKDDVTWNDICITLNAICLWVSFGGISVSVLLFFVVVTKLI</sequence>
<dbReference type="Pfam" id="PF02932">
    <property type="entry name" value="Neur_chan_memb"/>
    <property type="match status" value="1"/>
</dbReference>